<gene>
    <name evidence="2" type="ORF">SDC9_122013</name>
</gene>
<sequence length="110" mass="12432">MTFWSTPITTPLAGAVERIAAVSAHLFMSVLVWKAVANRNYLWYWLAIGYHALLDAVTVFMSQSGFSIWAIEGAMTVFLVISVFFLWRFWITERAKEKAAAELESVPALE</sequence>
<evidence type="ECO:0008006" key="3">
    <source>
        <dbReference type="Google" id="ProtNLM"/>
    </source>
</evidence>
<dbReference type="AlphaFoldDB" id="A0A645CDR7"/>
<feature type="transmembrane region" description="Helical" evidence="1">
    <location>
        <begin position="42"/>
        <end position="62"/>
    </location>
</feature>
<organism evidence="2">
    <name type="scientific">bioreactor metagenome</name>
    <dbReference type="NCBI Taxonomy" id="1076179"/>
    <lineage>
        <taxon>unclassified sequences</taxon>
        <taxon>metagenomes</taxon>
        <taxon>ecological metagenomes</taxon>
    </lineage>
</organism>
<reference evidence="2" key="1">
    <citation type="submission" date="2019-08" db="EMBL/GenBank/DDBJ databases">
        <authorList>
            <person name="Kucharzyk K."/>
            <person name="Murdoch R.W."/>
            <person name="Higgins S."/>
            <person name="Loffler F."/>
        </authorList>
    </citation>
    <scope>NUCLEOTIDE SEQUENCE</scope>
</reference>
<dbReference type="InterPro" id="IPR011397">
    <property type="entry name" value="YhfC"/>
</dbReference>
<keyword evidence="1" id="KW-0812">Transmembrane</keyword>
<name>A0A645CDR7_9ZZZZ</name>
<dbReference type="Pfam" id="PF10086">
    <property type="entry name" value="YhfC"/>
    <property type="match status" value="1"/>
</dbReference>
<comment type="caution">
    <text evidence="2">The sequence shown here is derived from an EMBL/GenBank/DDBJ whole genome shotgun (WGS) entry which is preliminary data.</text>
</comment>
<feature type="transmembrane region" description="Helical" evidence="1">
    <location>
        <begin position="12"/>
        <end position="33"/>
    </location>
</feature>
<protein>
    <recommendedName>
        <fullName evidence="3">YhfC family intramembrane metalloprotease</fullName>
    </recommendedName>
</protein>
<keyword evidence="1" id="KW-0472">Membrane</keyword>
<feature type="transmembrane region" description="Helical" evidence="1">
    <location>
        <begin position="68"/>
        <end position="90"/>
    </location>
</feature>
<proteinExistence type="predicted"/>
<keyword evidence="1" id="KW-1133">Transmembrane helix</keyword>
<accession>A0A645CDR7</accession>
<evidence type="ECO:0000256" key="1">
    <source>
        <dbReference type="SAM" id="Phobius"/>
    </source>
</evidence>
<dbReference type="EMBL" id="VSSQ01026353">
    <property type="protein sequence ID" value="MPM75022.1"/>
    <property type="molecule type" value="Genomic_DNA"/>
</dbReference>
<evidence type="ECO:0000313" key="2">
    <source>
        <dbReference type="EMBL" id="MPM75022.1"/>
    </source>
</evidence>